<gene>
    <name evidence="1" type="ORF">KC19_4G106500</name>
</gene>
<keyword evidence="2" id="KW-1185">Reference proteome</keyword>
<proteinExistence type="predicted"/>
<protein>
    <submittedName>
        <fullName evidence="1">Uncharacterized protein</fullName>
    </submittedName>
</protein>
<dbReference type="Proteomes" id="UP000822688">
    <property type="component" value="Chromosome 4"/>
</dbReference>
<evidence type="ECO:0000313" key="2">
    <source>
        <dbReference type="Proteomes" id="UP000822688"/>
    </source>
</evidence>
<comment type="caution">
    <text evidence="1">The sequence shown here is derived from an EMBL/GenBank/DDBJ whole genome shotgun (WGS) entry which is preliminary data.</text>
</comment>
<sequence length="62" mass="6928">MGWRRKGSGDALGPLGYPHGTCVWISTNMSRITEVDSLPIHMLSTTMCNLVTEYPIYKITNL</sequence>
<evidence type="ECO:0000313" key="1">
    <source>
        <dbReference type="EMBL" id="KAG0579557.1"/>
    </source>
</evidence>
<dbReference type="AlphaFoldDB" id="A0A8T0I9A8"/>
<dbReference type="EMBL" id="CM026424">
    <property type="protein sequence ID" value="KAG0579557.1"/>
    <property type="molecule type" value="Genomic_DNA"/>
</dbReference>
<name>A0A8T0I9A8_CERPU</name>
<organism evidence="1 2">
    <name type="scientific">Ceratodon purpureus</name>
    <name type="common">Fire moss</name>
    <name type="synonym">Dicranum purpureum</name>
    <dbReference type="NCBI Taxonomy" id="3225"/>
    <lineage>
        <taxon>Eukaryota</taxon>
        <taxon>Viridiplantae</taxon>
        <taxon>Streptophyta</taxon>
        <taxon>Embryophyta</taxon>
        <taxon>Bryophyta</taxon>
        <taxon>Bryophytina</taxon>
        <taxon>Bryopsida</taxon>
        <taxon>Dicranidae</taxon>
        <taxon>Pseudoditrichales</taxon>
        <taxon>Ditrichaceae</taxon>
        <taxon>Ceratodon</taxon>
    </lineage>
</organism>
<reference evidence="1" key="1">
    <citation type="submission" date="2020-06" db="EMBL/GenBank/DDBJ databases">
        <title>WGS assembly of Ceratodon purpureus strain R40.</title>
        <authorList>
            <person name="Carey S.B."/>
            <person name="Jenkins J."/>
            <person name="Shu S."/>
            <person name="Lovell J.T."/>
            <person name="Sreedasyam A."/>
            <person name="Maumus F."/>
            <person name="Tiley G.P."/>
            <person name="Fernandez-Pozo N."/>
            <person name="Barry K."/>
            <person name="Chen C."/>
            <person name="Wang M."/>
            <person name="Lipzen A."/>
            <person name="Daum C."/>
            <person name="Saski C.A."/>
            <person name="Payton A.C."/>
            <person name="Mcbreen J.C."/>
            <person name="Conrad R.E."/>
            <person name="Kollar L.M."/>
            <person name="Olsson S."/>
            <person name="Huttunen S."/>
            <person name="Landis J.B."/>
            <person name="Wickett N.J."/>
            <person name="Johnson M.G."/>
            <person name="Rensing S.A."/>
            <person name="Grimwood J."/>
            <person name="Schmutz J."/>
            <person name="Mcdaniel S.F."/>
        </authorList>
    </citation>
    <scope>NUCLEOTIDE SEQUENCE</scope>
    <source>
        <strain evidence="1">R40</strain>
    </source>
</reference>
<accession>A0A8T0I9A8</accession>